<gene>
    <name evidence="9 11" type="primary">hisC</name>
    <name evidence="11" type="ORF">CINS_1307</name>
</gene>
<dbReference type="GO" id="GO:0004400">
    <property type="term" value="F:histidinol-phosphate transaminase activity"/>
    <property type="evidence" value="ECO:0007669"/>
    <property type="project" value="UniProtKB-UniRule"/>
</dbReference>
<dbReference type="STRING" id="1031564.CINS_1307"/>
<dbReference type="HOGENOM" id="CLU_017584_3_3_7"/>
<keyword evidence="6 9" id="KW-0808">Transferase</keyword>
<evidence type="ECO:0000256" key="5">
    <source>
        <dbReference type="ARBA" id="ARBA00022576"/>
    </source>
</evidence>
<dbReference type="InterPro" id="IPR015424">
    <property type="entry name" value="PyrdxlP-dep_Trfase"/>
</dbReference>
<evidence type="ECO:0000313" key="11">
    <source>
        <dbReference type="EMBL" id="AJC88263.1"/>
    </source>
</evidence>
<accession>A0A0A8H290</accession>
<evidence type="ECO:0000256" key="6">
    <source>
        <dbReference type="ARBA" id="ARBA00022679"/>
    </source>
</evidence>
<keyword evidence="5 9" id="KW-0032">Aminotransferase</keyword>
<dbReference type="Gene3D" id="3.40.640.10">
    <property type="entry name" value="Type I PLP-dependent aspartate aminotransferase-like (Major domain)"/>
    <property type="match status" value="1"/>
</dbReference>
<evidence type="ECO:0000256" key="4">
    <source>
        <dbReference type="ARBA" id="ARBA00011738"/>
    </source>
</evidence>
<dbReference type="GO" id="GO:0030170">
    <property type="term" value="F:pyridoxal phosphate binding"/>
    <property type="evidence" value="ECO:0007669"/>
    <property type="project" value="InterPro"/>
</dbReference>
<dbReference type="PANTHER" id="PTHR43643">
    <property type="entry name" value="HISTIDINOL-PHOSPHATE AMINOTRANSFERASE 2"/>
    <property type="match status" value="1"/>
</dbReference>
<evidence type="ECO:0000256" key="7">
    <source>
        <dbReference type="ARBA" id="ARBA00022898"/>
    </source>
</evidence>
<evidence type="ECO:0000256" key="8">
    <source>
        <dbReference type="ARBA" id="ARBA00047481"/>
    </source>
</evidence>
<dbReference type="Proteomes" id="UP000031163">
    <property type="component" value="Chromosome"/>
</dbReference>
<dbReference type="InterPro" id="IPR050106">
    <property type="entry name" value="HistidinolP_aminotransfase"/>
</dbReference>
<dbReference type="Pfam" id="PF00155">
    <property type="entry name" value="Aminotran_1_2"/>
    <property type="match status" value="1"/>
</dbReference>
<dbReference type="EC" id="2.6.1.9" evidence="9"/>
<organism evidence="11 12">
    <name type="scientific">Campylobacter insulaenigrae NCTC 12927</name>
    <dbReference type="NCBI Taxonomy" id="1031564"/>
    <lineage>
        <taxon>Bacteria</taxon>
        <taxon>Pseudomonadati</taxon>
        <taxon>Campylobacterota</taxon>
        <taxon>Epsilonproteobacteria</taxon>
        <taxon>Campylobacterales</taxon>
        <taxon>Campylobacteraceae</taxon>
        <taxon>Campylobacter</taxon>
    </lineage>
</organism>
<comment type="similarity">
    <text evidence="3 9">Belongs to the class-II pyridoxal-phosphate-dependent aminotransferase family. Histidinol-phosphate aminotransferase subfamily.</text>
</comment>
<dbReference type="PANTHER" id="PTHR43643:SF3">
    <property type="entry name" value="HISTIDINOL-PHOSPHATE AMINOTRANSFERASE"/>
    <property type="match status" value="1"/>
</dbReference>
<evidence type="ECO:0000313" key="12">
    <source>
        <dbReference type="Proteomes" id="UP000031163"/>
    </source>
</evidence>
<dbReference type="InterPro" id="IPR015422">
    <property type="entry name" value="PyrdxlP-dep_Trfase_small"/>
</dbReference>
<comment type="pathway">
    <text evidence="2 9">Amino-acid biosynthesis; L-histidine biosynthesis; L-histidine from 5-phospho-alpha-D-ribose 1-diphosphate: step 7/9.</text>
</comment>
<name>A0A0A8H290_9BACT</name>
<dbReference type="CDD" id="cd00609">
    <property type="entry name" value="AAT_like"/>
    <property type="match status" value="1"/>
</dbReference>
<feature type="domain" description="Aminotransferase class I/classII large" evidence="10">
    <location>
        <begin position="30"/>
        <end position="356"/>
    </location>
</feature>
<dbReference type="GO" id="GO:0000105">
    <property type="term" value="P:L-histidine biosynthetic process"/>
    <property type="evidence" value="ECO:0007669"/>
    <property type="project" value="UniProtKB-UniRule"/>
</dbReference>
<dbReference type="AlphaFoldDB" id="A0A0A8H290"/>
<dbReference type="HAMAP" id="MF_01023">
    <property type="entry name" value="HisC_aminotrans_2"/>
    <property type="match status" value="1"/>
</dbReference>
<keyword evidence="7 9" id="KW-0663">Pyridoxal phosphate</keyword>
<dbReference type="RefSeq" id="WP_039650879.1">
    <property type="nucleotide sequence ID" value="NZ_CP007770.1"/>
</dbReference>
<evidence type="ECO:0000256" key="2">
    <source>
        <dbReference type="ARBA" id="ARBA00005011"/>
    </source>
</evidence>
<sequence>MKFNPFLEAIKTYESGKDIDLIAKEYNLKEVIKLASNENPYGTSLKAKEAIIKNAHLAHLYPDDTMIELKQALAKKFNVLNENIIIGSGSDQIIEYAVYAKLDHMKAYLQCGVSFAMYEIYAKQVGAKIYKTQSLIHDLEQLCDLYQKHKNEIKIIFLCLPNNPLGECLDKKDVFEFISKIDEDCLVVIDGAYSEFASFKDKSKFIDPQELILNFQNVVYLGTFSKLYGLGGMRVGYGIASQKIINTFYKLRAPFNVTNLSLKAAFAALDDKEFVEKTLKNNFSQMKLYEEFARKNEISYIESYTNFITYFFDKKNSTDLSEKLLKKGIIVRNLQSYGLNAIRISIGTEYENSRFFEEFLQIFSL</sequence>
<keyword evidence="9" id="KW-0028">Amino-acid biosynthesis</keyword>
<protein>
    <recommendedName>
        <fullName evidence="9">Histidinol-phosphate aminotransferase</fullName>
        <ecNumber evidence="9">2.6.1.9</ecNumber>
    </recommendedName>
    <alternativeName>
        <fullName evidence="9">Imidazole acetol-phosphate transaminase</fullName>
    </alternativeName>
</protein>
<dbReference type="NCBIfam" id="TIGR01141">
    <property type="entry name" value="hisC"/>
    <property type="match status" value="1"/>
</dbReference>
<dbReference type="KEGG" id="cis:CINS_1307"/>
<comment type="subunit">
    <text evidence="4 9">Homodimer.</text>
</comment>
<dbReference type="Gene3D" id="3.90.1150.10">
    <property type="entry name" value="Aspartate Aminotransferase, domain 1"/>
    <property type="match status" value="1"/>
</dbReference>
<dbReference type="GeneID" id="74432088"/>
<evidence type="ECO:0000259" key="10">
    <source>
        <dbReference type="Pfam" id="PF00155"/>
    </source>
</evidence>
<keyword evidence="9" id="KW-0368">Histidine biosynthesis</keyword>
<proteinExistence type="inferred from homology"/>
<dbReference type="InterPro" id="IPR005861">
    <property type="entry name" value="HisP_aminotrans"/>
</dbReference>
<dbReference type="EMBL" id="CP007770">
    <property type="protein sequence ID" value="AJC88263.1"/>
    <property type="molecule type" value="Genomic_DNA"/>
</dbReference>
<comment type="catalytic activity">
    <reaction evidence="8 9">
        <text>L-histidinol phosphate + 2-oxoglutarate = 3-(imidazol-4-yl)-2-oxopropyl phosphate + L-glutamate</text>
        <dbReference type="Rhea" id="RHEA:23744"/>
        <dbReference type="ChEBI" id="CHEBI:16810"/>
        <dbReference type="ChEBI" id="CHEBI:29985"/>
        <dbReference type="ChEBI" id="CHEBI:57766"/>
        <dbReference type="ChEBI" id="CHEBI:57980"/>
        <dbReference type="EC" id="2.6.1.9"/>
    </reaction>
</comment>
<dbReference type="InterPro" id="IPR015421">
    <property type="entry name" value="PyrdxlP-dep_Trfase_major"/>
</dbReference>
<evidence type="ECO:0000256" key="3">
    <source>
        <dbReference type="ARBA" id="ARBA00007970"/>
    </source>
</evidence>
<reference evidence="11 12" key="1">
    <citation type="journal article" date="2014" name="Genome Biol. Evol.">
        <title>Comparative Genomics of the Campylobacter lari Group.</title>
        <authorList>
            <person name="Miller W.G."/>
            <person name="Yee E."/>
            <person name="Chapman M.H."/>
            <person name="Smith T.P."/>
            <person name="Bono J.L."/>
            <person name="Huynh S."/>
            <person name="Parker C.T."/>
            <person name="Vandamme P."/>
            <person name="Luong K."/>
            <person name="Korlach J."/>
        </authorList>
    </citation>
    <scope>NUCLEOTIDE SEQUENCE [LARGE SCALE GENOMIC DNA]</scope>
    <source>
        <strain evidence="11 12">NCTC 12927</strain>
    </source>
</reference>
<dbReference type="InterPro" id="IPR004839">
    <property type="entry name" value="Aminotransferase_I/II_large"/>
</dbReference>
<comment type="cofactor">
    <cofactor evidence="1 9">
        <name>pyridoxal 5'-phosphate</name>
        <dbReference type="ChEBI" id="CHEBI:597326"/>
    </cofactor>
</comment>
<evidence type="ECO:0000256" key="9">
    <source>
        <dbReference type="HAMAP-Rule" id="MF_01023"/>
    </source>
</evidence>
<dbReference type="UniPathway" id="UPA00031">
    <property type="reaction ID" value="UER00012"/>
</dbReference>
<dbReference type="SUPFAM" id="SSF53383">
    <property type="entry name" value="PLP-dependent transferases"/>
    <property type="match status" value="1"/>
</dbReference>
<evidence type="ECO:0000256" key="1">
    <source>
        <dbReference type="ARBA" id="ARBA00001933"/>
    </source>
</evidence>
<feature type="modified residue" description="N6-(pyridoxal phosphate)lysine" evidence="9">
    <location>
        <position position="226"/>
    </location>
</feature>